<feature type="domain" description="Mur ligase C-terminal" evidence="16">
    <location>
        <begin position="312"/>
        <end position="441"/>
    </location>
</feature>
<comment type="subcellular location">
    <subcellularLocation>
        <location evidence="1 14">Cytoplasm</location>
    </subcellularLocation>
</comment>
<evidence type="ECO:0000256" key="11">
    <source>
        <dbReference type="ARBA" id="ARBA00023306"/>
    </source>
</evidence>
<evidence type="ECO:0000256" key="6">
    <source>
        <dbReference type="ARBA" id="ARBA00022618"/>
    </source>
</evidence>
<dbReference type="SUPFAM" id="SSF53244">
    <property type="entry name" value="MurD-like peptide ligases, peptide-binding domain"/>
    <property type="match status" value="1"/>
</dbReference>
<evidence type="ECO:0000313" key="18">
    <source>
        <dbReference type="EMBL" id="TMI88215.1"/>
    </source>
</evidence>
<evidence type="ECO:0000256" key="8">
    <source>
        <dbReference type="ARBA" id="ARBA00022840"/>
    </source>
</evidence>
<dbReference type="InterPro" id="IPR036565">
    <property type="entry name" value="Mur-like_cat_sf"/>
</dbReference>
<dbReference type="GO" id="GO:0071555">
    <property type="term" value="P:cell wall organization"/>
    <property type="evidence" value="ECO:0007669"/>
    <property type="project" value="UniProtKB-KW"/>
</dbReference>
<evidence type="ECO:0000256" key="14">
    <source>
        <dbReference type="HAMAP-Rule" id="MF_00046"/>
    </source>
</evidence>
<dbReference type="Gene3D" id="3.40.1190.10">
    <property type="entry name" value="Mur-like, catalytic domain"/>
    <property type="match status" value="1"/>
</dbReference>
<dbReference type="GO" id="GO:0008763">
    <property type="term" value="F:UDP-N-acetylmuramate-L-alanine ligase activity"/>
    <property type="evidence" value="ECO:0007669"/>
    <property type="project" value="UniProtKB-UniRule"/>
</dbReference>
<keyword evidence="9 14" id="KW-0133">Cell shape</keyword>
<keyword evidence="8 14" id="KW-0067">ATP-binding</keyword>
<dbReference type="InterPro" id="IPR013221">
    <property type="entry name" value="Mur_ligase_cen"/>
</dbReference>
<dbReference type="GO" id="GO:0005524">
    <property type="term" value="F:ATP binding"/>
    <property type="evidence" value="ECO:0007669"/>
    <property type="project" value="UniProtKB-UniRule"/>
</dbReference>
<dbReference type="PANTHER" id="PTHR43445">
    <property type="entry name" value="UDP-N-ACETYLMURAMATE--L-ALANINE LIGASE-RELATED"/>
    <property type="match status" value="1"/>
</dbReference>
<dbReference type="EMBL" id="VBAK01000143">
    <property type="protein sequence ID" value="TMI88215.1"/>
    <property type="molecule type" value="Genomic_DNA"/>
</dbReference>
<dbReference type="GO" id="GO:0005737">
    <property type="term" value="C:cytoplasm"/>
    <property type="evidence" value="ECO:0007669"/>
    <property type="project" value="UniProtKB-SubCell"/>
</dbReference>
<dbReference type="SUPFAM" id="SSF53623">
    <property type="entry name" value="MurD-like peptide ligases, catalytic domain"/>
    <property type="match status" value="1"/>
</dbReference>
<dbReference type="InterPro" id="IPR004101">
    <property type="entry name" value="Mur_ligase_C"/>
</dbReference>
<reference evidence="18 19" key="1">
    <citation type="journal article" date="2019" name="Nat. Microbiol.">
        <title>Mediterranean grassland soil C-N compound turnover is dependent on rainfall and depth, and is mediated by genomically divergent microorganisms.</title>
        <authorList>
            <person name="Diamond S."/>
            <person name="Andeer P.F."/>
            <person name="Li Z."/>
            <person name="Crits-Christoph A."/>
            <person name="Burstein D."/>
            <person name="Anantharaman K."/>
            <person name="Lane K.R."/>
            <person name="Thomas B.C."/>
            <person name="Pan C."/>
            <person name="Northen T.R."/>
            <person name="Banfield J.F."/>
        </authorList>
    </citation>
    <scope>NUCLEOTIDE SEQUENCE [LARGE SCALE GENOMIC DNA]</scope>
    <source>
        <strain evidence="18">NP_3</strain>
    </source>
</reference>
<feature type="domain" description="Mur ligase central" evidence="17">
    <location>
        <begin position="110"/>
        <end position="289"/>
    </location>
</feature>
<evidence type="ECO:0000256" key="7">
    <source>
        <dbReference type="ARBA" id="ARBA00022741"/>
    </source>
</evidence>
<comment type="caution">
    <text evidence="18">The sequence shown here is derived from an EMBL/GenBank/DDBJ whole genome shotgun (WGS) entry which is preliminary data.</text>
</comment>
<comment type="pathway">
    <text evidence="2 14">Cell wall biogenesis; peptidoglycan biosynthesis.</text>
</comment>
<dbReference type="Proteomes" id="UP000318509">
    <property type="component" value="Unassembled WGS sequence"/>
</dbReference>
<keyword evidence="11 14" id="KW-0131">Cell cycle</keyword>
<gene>
    <name evidence="14" type="primary">murC</name>
    <name evidence="18" type="ORF">E6H00_13300</name>
</gene>
<sequence>MIPPGARVHFVGIGGAGMSAIASVLMARGYVISGSDLRESEITRRLRAAGAQIQIGHAAEHVQPDQVVVISRAVPEANVEVQMARRCGVQVLHRAEMLAGLMEGARGIAVVGTHGKTTTTSMIARILERAGRDPTVLIGGEVDDFGGNARAGRGPDVVAEVDESDGSLLRVAPQIAVVTSVDATDHLDFYGSVERVLETFRRFLDRLPEAGFAVICTDAAAGRSLAEGLRGNGVTYGLEPGATYTARISEMVGPRSVFELTRGDAVLGRVTLGVPGAYNVQNALGALATGLELGVAFDSAAASLASFHGVQRRFTVRGDVGGVLVVDDYAHNPTKVRALLQAARQCWPHSRIIAIFQPHRYSRTQTVGPQFANAFDPADEVVMTEVYAADEAPISGVDAGIIVRAVGARRPVEFIADPAAVAPALVERLRPGDLVLTIGAGDVYRVADAIVTRLRAREAEAPRT</sequence>
<comment type="similarity">
    <text evidence="14">Belongs to the MurCDEF family.</text>
</comment>
<dbReference type="GO" id="GO:0008360">
    <property type="term" value="P:regulation of cell shape"/>
    <property type="evidence" value="ECO:0007669"/>
    <property type="project" value="UniProtKB-KW"/>
</dbReference>
<proteinExistence type="inferred from homology"/>
<name>A0A537JXH5_9BACT</name>
<keyword evidence="10 14" id="KW-0573">Peptidoglycan synthesis</keyword>
<dbReference type="EC" id="6.3.2.8" evidence="3 14"/>
<evidence type="ECO:0000259" key="17">
    <source>
        <dbReference type="Pfam" id="PF08245"/>
    </source>
</evidence>
<evidence type="ECO:0000259" key="15">
    <source>
        <dbReference type="Pfam" id="PF01225"/>
    </source>
</evidence>
<feature type="binding site" evidence="14">
    <location>
        <begin position="112"/>
        <end position="118"/>
    </location>
    <ligand>
        <name>ATP</name>
        <dbReference type="ChEBI" id="CHEBI:30616"/>
    </ligand>
</feature>
<evidence type="ECO:0000256" key="1">
    <source>
        <dbReference type="ARBA" id="ARBA00004496"/>
    </source>
</evidence>
<comment type="function">
    <text evidence="14">Cell wall formation.</text>
</comment>
<evidence type="ECO:0000256" key="9">
    <source>
        <dbReference type="ARBA" id="ARBA00022960"/>
    </source>
</evidence>
<keyword evidence="5 14" id="KW-0436">Ligase</keyword>
<dbReference type="Gene3D" id="3.90.190.20">
    <property type="entry name" value="Mur ligase, C-terminal domain"/>
    <property type="match status" value="1"/>
</dbReference>
<dbReference type="UniPathway" id="UPA00219"/>
<evidence type="ECO:0000256" key="13">
    <source>
        <dbReference type="ARBA" id="ARBA00047833"/>
    </source>
</evidence>
<dbReference type="NCBIfam" id="TIGR01082">
    <property type="entry name" value="murC"/>
    <property type="match status" value="1"/>
</dbReference>
<comment type="catalytic activity">
    <reaction evidence="13 14">
        <text>UDP-N-acetyl-alpha-D-muramate + L-alanine + ATP = UDP-N-acetyl-alpha-D-muramoyl-L-alanine + ADP + phosphate + H(+)</text>
        <dbReference type="Rhea" id="RHEA:23372"/>
        <dbReference type="ChEBI" id="CHEBI:15378"/>
        <dbReference type="ChEBI" id="CHEBI:30616"/>
        <dbReference type="ChEBI" id="CHEBI:43474"/>
        <dbReference type="ChEBI" id="CHEBI:57972"/>
        <dbReference type="ChEBI" id="CHEBI:70757"/>
        <dbReference type="ChEBI" id="CHEBI:83898"/>
        <dbReference type="ChEBI" id="CHEBI:456216"/>
        <dbReference type="EC" id="6.3.2.8"/>
    </reaction>
</comment>
<keyword evidence="6 14" id="KW-0132">Cell division</keyword>
<dbReference type="Pfam" id="PF02875">
    <property type="entry name" value="Mur_ligase_C"/>
    <property type="match status" value="1"/>
</dbReference>
<evidence type="ECO:0000313" key="19">
    <source>
        <dbReference type="Proteomes" id="UP000318509"/>
    </source>
</evidence>
<dbReference type="Pfam" id="PF01225">
    <property type="entry name" value="Mur_ligase"/>
    <property type="match status" value="1"/>
</dbReference>
<evidence type="ECO:0000256" key="2">
    <source>
        <dbReference type="ARBA" id="ARBA00004752"/>
    </source>
</evidence>
<feature type="domain" description="Mur ligase N-terminal catalytic" evidence="15">
    <location>
        <begin position="8"/>
        <end position="104"/>
    </location>
</feature>
<accession>A0A537JXH5</accession>
<dbReference type="Pfam" id="PF08245">
    <property type="entry name" value="Mur_ligase_M"/>
    <property type="match status" value="1"/>
</dbReference>
<dbReference type="InterPro" id="IPR005758">
    <property type="entry name" value="UDP-N-AcMur_Ala_ligase_MurC"/>
</dbReference>
<evidence type="ECO:0000256" key="5">
    <source>
        <dbReference type="ARBA" id="ARBA00022598"/>
    </source>
</evidence>
<dbReference type="PANTHER" id="PTHR43445:SF3">
    <property type="entry name" value="UDP-N-ACETYLMURAMATE--L-ALANINE LIGASE"/>
    <property type="match status" value="1"/>
</dbReference>
<organism evidence="18 19">
    <name type="scientific">Candidatus Segetimicrobium genomatis</name>
    <dbReference type="NCBI Taxonomy" id="2569760"/>
    <lineage>
        <taxon>Bacteria</taxon>
        <taxon>Bacillati</taxon>
        <taxon>Candidatus Sysuimicrobiota</taxon>
        <taxon>Candidatus Sysuimicrobiia</taxon>
        <taxon>Candidatus Sysuimicrobiales</taxon>
        <taxon>Candidatus Segetimicrobiaceae</taxon>
        <taxon>Candidatus Segetimicrobium</taxon>
    </lineage>
</organism>
<evidence type="ECO:0000256" key="12">
    <source>
        <dbReference type="ARBA" id="ARBA00023316"/>
    </source>
</evidence>
<evidence type="ECO:0000259" key="16">
    <source>
        <dbReference type="Pfam" id="PF02875"/>
    </source>
</evidence>
<keyword evidence="7 14" id="KW-0547">Nucleotide-binding</keyword>
<evidence type="ECO:0000256" key="10">
    <source>
        <dbReference type="ARBA" id="ARBA00022984"/>
    </source>
</evidence>
<dbReference type="SUPFAM" id="SSF51984">
    <property type="entry name" value="MurCD N-terminal domain"/>
    <property type="match status" value="1"/>
</dbReference>
<dbReference type="GO" id="GO:0009252">
    <property type="term" value="P:peptidoglycan biosynthetic process"/>
    <property type="evidence" value="ECO:0007669"/>
    <property type="project" value="UniProtKB-UniRule"/>
</dbReference>
<dbReference type="InterPro" id="IPR000713">
    <property type="entry name" value="Mur_ligase_N"/>
</dbReference>
<keyword evidence="12 14" id="KW-0961">Cell wall biogenesis/degradation</keyword>
<evidence type="ECO:0000256" key="4">
    <source>
        <dbReference type="ARBA" id="ARBA00022490"/>
    </source>
</evidence>
<evidence type="ECO:0000256" key="3">
    <source>
        <dbReference type="ARBA" id="ARBA00012211"/>
    </source>
</evidence>
<dbReference type="GO" id="GO:0051301">
    <property type="term" value="P:cell division"/>
    <property type="evidence" value="ECO:0007669"/>
    <property type="project" value="UniProtKB-KW"/>
</dbReference>
<protein>
    <recommendedName>
        <fullName evidence="3 14">UDP-N-acetylmuramate--L-alanine ligase</fullName>
        <ecNumber evidence="3 14">6.3.2.8</ecNumber>
    </recommendedName>
    <alternativeName>
        <fullName evidence="14">UDP-N-acetylmuramoyl-L-alanine synthetase</fullName>
    </alternativeName>
</protein>
<keyword evidence="4 14" id="KW-0963">Cytoplasm</keyword>
<dbReference type="Gene3D" id="3.40.50.720">
    <property type="entry name" value="NAD(P)-binding Rossmann-like Domain"/>
    <property type="match status" value="1"/>
</dbReference>
<dbReference type="HAMAP" id="MF_00046">
    <property type="entry name" value="MurC"/>
    <property type="match status" value="1"/>
</dbReference>
<dbReference type="InterPro" id="IPR036615">
    <property type="entry name" value="Mur_ligase_C_dom_sf"/>
</dbReference>
<dbReference type="AlphaFoldDB" id="A0A537JXH5"/>
<dbReference type="InterPro" id="IPR050061">
    <property type="entry name" value="MurCDEF_pg_biosynth"/>
</dbReference>